<reference evidence="2" key="1">
    <citation type="submission" date="2020-10" db="EMBL/GenBank/DDBJ databases">
        <authorList>
            <person name="Gilroy R."/>
        </authorList>
    </citation>
    <scope>NUCLEOTIDE SEQUENCE</scope>
    <source>
        <strain evidence="2">CHK147-3167</strain>
    </source>
</reference>
<dbReference type="Gene3D" id="3.60.21.10">
    <property type="match status" value="1"/>
</dbReference>
<dbReference type="InterPro" id="IPR029052">
    <property type="entry name" value="Metallo-depent_PP-like"/>
</dbReference>
<feature type="domain" description="Calcineurin-like phosphoesterase" evidence="1">
    <location>
        <begin position="78"/>
        <end position="214"/>
    </location>
</feature>
<reference evidence="2" key="2">
    <citation type="journal article" date="2021" name="PeerJ">
        <title>Extensive microbial diversity within the chicken gut microbiome revealed by metagenomics and culture.</title>
        <authorList>
            <person name="Gilroy R."/>
            <person name="Ravi A."/>
            <person name="Getino M."/>
            <person name="Pursley I."/>
            <person name="Horton D.L."/>
            <person name="Alikhan N.F."/>
            <person name="Baker D."/>
            <person name="Gharbi K."/>
            <person name="Hall N."/>
            <person name="Watson M."/>
            <person name="Adriaenssens E.M."/>
            <person name="Foster-Nyarko E."/>
            <person name="Jarju S."/>
            <person name="Secka A."/>
            <person name="Antonio M."/>
            <person name="Oren A."/>
            <person name="Chaudhuri R.R."/>
            <person name="La Ragione R."/>
            <person name="Hildebrand F."/>
            <person name="Pallen M.J."/>
        </authorList>
    </citation>
    <scope>NUCLEOTIDE SEQUENCE</scope>
    <source>
        <strain evidence="2">CHK147-3167</strain>
    </source>
</reference>
<proteinExistence type="predicted"/>
<dbReference type="GO" id="GO:0016787">
    <property type="term" value="F:hydrolase activity"/>
    <property type="evidence" value="ECO:0007669"/>
    <property type="project" value="InterPro"/>
</dbReference>
<comment type="caution">
    <text evidence="2">The sequence shown here is derived from an EMBL/GenBank/DDBJ whole genome shotgun (WGS) entry which is preliminary data.</text>
</comment>
<accession>A0A9D0ZSK5</accession>
<protein>
    <submittedName>
        <fullName evidence="2">Metallophosphoesterase</fullName>
    </submittedName>
</protein>
<dbReference type="Proteomes" id="UP000886786">
    <property type="component" value="Unassembled WGS sequence"/>
</dbReference>
<evidence type="ECO:0000313" key="3">
    <source>
        <dbReference type="Proteomes" id="UP000886786"/>
    </source>
</evidence>
<evidence type="ECO:0000313" key="2">
    <source>
        <dbReference type="EMBL" id="HIQ90610.1"/>
    </source>
</evidence>
<evidence type="ECO:0000259" key="1">
    <source>
        <dbReference type="Pfam" id="PF00149"/>
    </source>
</evidence>
<gene>
    <name evidence="2" type="ORF">IAB27_03160</name>
</gene>
<dbReference type="InterPro" id="IPR004843">
    <property type="entry name" value="Calcineurin-like_PHP"/>
</dbReference>
<dbReference type="EMBL" id="DVFV01000061">
    <property type="protein sequence ID" value="HIQ90610.1"/>
    <property type="molecule type" value="Genomic_DNA"/>
</dbReference>
<dbReference type="AlphaFoldDB" id="A0A9D0ZSK5"/>
<organism evidence="2 3">
    <name type="scientific">Candidatus Coprosoma intestinipullorum</name>
    <dbReference type="NCBI Taxonomy" id="2840752"/>
    <lineage>
        <taxon>Bacteria</taxon>
        <taxon>Bacillati</taxon>
        <taxon>Bacillota</taxon>
        <taxon>Bacillota incertae sedis</taxon>
        <taxon>Candidatus Coprosoma</taxon>
    </lineage>
</organism>
<dbReference type="Pfam" id="PF00149">
    <property type="entry name" value="Metallophos"/>
    <property type="match status" value="1"/>
</dbReference>
<sequence>MKYLENDVFDLIRNGKTIREIRQETNTNFRNLSLTVWNITQKNNMVPDINDSGELRYVFDDECMNTISIDLKYAHNFRAMVISDTHFGNSYSNFEYLDLIYDYCRRNGIHIIIHCGDFIDGTFSREYRDNKMPKAQIINAINNYPFDDRILNLVCFGNHDYSAFEMGINIREKIQRQRYDIIPFALGCGVINIGSDIFYVRHKIEGFNYMPIENHFALDGHSHKMMITSRSNFVKINVPTLSDLCFDENQSFPGAIDMNLSLNNNFHIASGQFTHLIICDELKKVRPNLGGIIETGRYNYKFAFEMSPIYDKTYIPNVLDDNKHEIVKKYGYTK</sequence>
<dbReference type="SUPFAM" id="SSF56300">
    <property type="entry name" value="Metallo-dependent phosphatases"/>
    <property type="match status" value="1"/>
</dbReference>
<name>A0A9D0ZSK5_9FIRM</name>